<dbReference type="PANTHER" id="PTHR15952:SF11">
    <property type="entry name" value="EXPORTIN-T"/>
    <property type="match status" value="1"/>
</dbReference>
<dbReference type="GO" id="GO:0000049">
    <property type="term" value="F:tRNA binding"/>
    <property type="evidence" value="ECO:0007669"/>
    <property type="project" value="UniProtKB-UniRule"/>
</dbReference>
<proteinExistence type="inferred from homology"/>
<dbReference type="Pfam" id="PF19282">
    <property type="entry name" value="Exportin-T"/>
    <property type="match status" value="2"/>
</dbReference>
<feature type="domain" description="Exportin-T C-terminal" evidence="3">
    <location>
        <begin position="55"/>
        <end position="355"/>
    </location>
</feature>
<dbReference type="GO" id="GO:0005643">
    <property type="term" value="C:nuclear pore"/>
    <property type="evidence" value="ECO:0007669"/>
    <property type="project" value="TreeGrafter"/>
</dbReference>
<dbReference type="AlphaFoldDB" id="A0A9N8V2G2"/>
<dbReference type="InterPro" id="IPR040017">
    <property type="entry name" value="XPOT"/>
</dbReference>
<sequence length="680" mass="77763">MKPHDKFKLIQALNLTNVMTGLDYSDDIEFVEQVAKLTNVLGVELCKIWEEMGPETKSTVYIQIELLFQFLLKFLADEYDDTSCAVFSFLSAFLSVLKKQIKQVGELSSSQREFLDSLLKVIVIKMKFDDESETDDDGEGEAEFSVMRKNLKSFFDIIYNIDSQLFTTYVHFAVLNTLANYEKAGNSFDWRDLELALHVLLLYGEAIKGQLQFMKTENEIVKLTPLGEMLQKMVQCNVTTYSHPLIILNFFENVVRYYQFFEVQPEYIPSVLEVFVDSRGLHSHDSQIRSRSWYLFYRFIKLLKSNVDKYVETDLLIIQAVVPRVDNPDESPLTKDKALEAGFSEQLYILETVELQSYLNTKLSEPVDVHTVLQLHHLIMAIGSIAKGFPEAPKRSAPIAPWVDILKQATEAILVTLKALDCYEIIRDASRYSFARLVNVLGIEILPYLPTLINGLLSKCEASELVDVLPFIGLISHKFNPSIFDILNELIVPLVNKVFVFFNQPPSGTDDVLLLVNLRKAYLNFILSLLNGGMDAVFIMNRPRLESILQSVIHYASDLSDIPTARLSFNILSKTLTLWGEQLQSSGLYEHILRICFEVPMKPSFNANDGQSQLVLNEISNILKIILSQKGDDFVKYLGTFLTLWSPPYDLDNFLQTLQQPDIKMFRNDSFKDQNHESNL</sequence>
<reference evidence="4" key="1">
    <citation type="submission" date="2021-06" db="EMBL/GenBank/DDBJ databases">
        <authorList>
            <person name="Kallberg Y."/>
            <person name="Tangrot J."/>
            <person name="Rosling A."/>
        </authorList>
    </citation>
    <scope>NUCLEOTIDE SEQUENCE</scope>
    <source>
        <strain evidence="4">AZ414A</strain>
    </source>
</reference>
<organism evidence="4 5">
    <name type="scientific">Diversispora eburnea</name>
    <dbReference type="NCBI Taxonomy" id="1213867"/>
    <lineage>
        <taxon>Eukaryota</taxon>
        <taxon>Fungi</taxon>
        <taxon>Fungi incertae sedis</taxon>
        <taxon>Mucoromycota</taxon>
        <taxon>Glomeromycotina</taxon>
        <taxon>Glomeromycetes</taxon>
        <taxon>Diversisporales</taxon>
        <taxon>Diversisporaceae</taxon>
        <taxon>Diversispora</taxon>
    </lineage>
</organism>
<dbReference type="InterPro" id="IPR045546">
    <property type="entry name" value="Exportin-T_C"/>
</dbReference>
<dbReference type="InterPro" id="IPR011989">
    <property type="entry name" value="ARM-like"/>
</dbReference>
<name>A0A9N8V2G2_9GLOM</name>
<evidence type="ECO:0000259" key="3">
    <source>
        <dbReference type="Pfam" id="PF19282"/>
    </source>
</evidence>
<comment type="caution">
    <text evidence="4">The sequence shown here is derived from an EMBL/GenBank/DDBJ whole genome shotgun (WGS) entry which is preliminary data.</text>
</comment>
<protein>
    <recommendedName>
        <fullName evidence="2">Exportin-T</fullName>
    </recommendedName>
    <alternativeName>
        <fullName evidence="2">Exportin(tRNA)</fullName>
    </alternativeName>
    <alternativeName>
        <fullName evidence="2">tRNA exportin</fullName>
    </alternativeName>
</protein>
<keyword evidence="2" id="KW-0820">tRNA-binding</keyword>
<dbReference type="PANTHER" id="PTHR15952">
    <property type="entry name" value="EXPORTIN-T/LOS1"/>
    <property type="match status" value="1"/>
</dbReference>
<dbReference type="EMBL" id="CAJVPK010000004">
    <property type="protein sequence ID" value="CAG8432820.1"/>
    <property type="molecule type" value="Genomic_DNA"/>
</dbReference>
<keyword evidence="2" id="KW-0963">Cytoplasm</keyword>
<evidence type="ECO:0000313" key="4">
    <source>
        <dbReference type="EMBL" id="CAG8432820.1"/>
    </source>
</evidence>
<dbReference type="GO" id="GO:0005737">
    <property type="term" value="C:cytoplasm"/>
    <property type="evidence" value="ECO:0007669"/>
    <property type="project" value="UniProtKB-SubCell"/>
</dbReference>
<dbReference type="OrthoDB" id="26399at2759"/>
<dbReference type="Gene3D" id="1.25.10.10">
    <property type="entry name" value="Leucine-rich Repeat Variant"/>
    <property type="match status" value="1"/>
</dbReference>
<comment type="similarity">
    <text evidence="1 2">Belongs to the exportin family.</text>
</comment>
<feature type="domain" description="Exportin-T C-terminal" evidence="3">
    <location>
        <begin position="359"/>
        <end position="668"/>
    </location>
</feature>
<evidence type="ECO:0000256" key="2">
    <source>
        <dbReference type="RuleBase" id="RU366037"/>
    </source>
</evidence>
<accession>A0A9N8V2G2</accession>
<dbReference type="SUPFAM" id="SSF48371">
    <property type="entry name" value="ARM repeat"/>
    <property type="match status" value="1"/>
</dbReference>
<evidence type="ECO:0000313" key="5">
    <source>
        <dbReference type="Proteomes" id="UP000789706"/>
    </source>
</evidence>
<keyword evidence="2" id="KW-0813">Transport</keyword>
<dbReference type="Proteomes" id="UP000789706">
    <property type="component" value="Unassembled WGS sequence"/>
</dbReference>
<keyword evidence="2" id="KW-0694">RNA-binding</keyword>
<gene>
    <name evidence="4" type="ORF">DEBURN_LOCUS147</name>
</gene>
<keyword evidence="2" id="KW-0539">Nucleus</keyword>
<dbReference type="GO" id="GO:0016363">
    <property type="term" value="C:nuclear matrix"/>
    <property type="evidence" value="ECO:0007669"/>
    <property type="project" value="TreeGrafter"/>
</dbReference>
<dbReference type="GO" id="GO:0071528">
    <property type="term" value="P:tRNA re-export from nucleus"/>
    <property type="evidence" value="ECO:0007669"/>
    <property type="project" value="UniProtKB-UniRule"/>
</dbReference>
<keyword evidence="5" id="KW-1185">Reference proteome</keyword>
<comment type="subcellular location">
    <subcellularLocation>
        <location evidence="2">Nucleus</location>
    </subcellularLocation>
    <subcellularLocation>
        <location evidence="2">Cytoplasm</location>
    </subcellularLocation>
    <text evidence="2">Shuttles between the nucleus and the cytoplasm.</text>
</comment>
<comment type="function">
    <text evidence="2">tRNA nucleus export receptor which facilitates tRNA translocation across the nuclear pore complex.</text>
</comment>
<dbReference type="GO" id="GO:0031267">
    <property type="term" value="F:small GTPase binding"/>
    <property type="evidence" value="ECO:0007669"/>
    <property type="project" value="InterPro"/>
</dbReference>
<dbReference type="InterPro" id="IPR016024">
    <property type="entry name" value="ARM-type_fold"/>
</dbReference>
<evidence type="ECO:0000256" key="1">
    <source>
        <dbReference type="ARBA" id="ARBA00009466"/>
    </source>
</evidence>